<dbReference type="Gene3D" id="1.20.870.10">
    <property type="entry name" value="Son of sevenless (SoS) protein Chain: S domain 1"/>
    <property type="match status" value="1"/>
</dbReference>
<feature type="region of interest" description="Disordered" evidence="3">
    <location>
        <begin position="1227"/>
        <end position="1266"/>
    </location>
</feature>
<dbReference type="SMART" id="SM00229">
    <property type="entry name" value="RasGEFN"/>
    <property type="match status" value="1"/>
</dbReference>
<dbReference type="SMART" id="SM00147">
    <property type="entry name" value="RasGEF"/>
    <property type="match status" value="1"/>
</dbReference>
<evidence type="ECO:0000259" key="4">
    <source>
        <dbReference type="PROSITE" id="PS50009"/>
    </source>
</evidence>
<evidence type="ECO:0000313" key="7">
    <source>
        <dbReference type="Proteomes" id="UP000094236"/>
    </source>
</evidence>
<dbReference type="PANTHER" id="PTHR23113">
    <property type="entry name" value="GUANINE NUCLEOTIDE EXCHANGE FACTOR"/>
    <property type="match status" value="1"/>
</dbReference>
<evidence type="ECO:0000259" key="5">
    <source>
        <dbReference type="PROSITE" id="PS50212"/>
    </source>
</evidence>
<keyword evidence="1 2" id="KW-0344">Guanine-nucleotide releasing factor</keyword>
<dbReference type="EMBL" id="KV454014">
    <property type="protein sequence ID" value="ODV95640.1"/>
    <property type="molecule type" value="Genomic_DNA"/>
</dbReference>
<dbReference type="Pfam" id="PF00618">
    <property type="entry name" value="RasGEF_N"/>
    <property type="match status" value="1"/>
</dbReference>
<dbReference type="Pfam" id="PF00617">
    <property type="entry name" value="RasGEF"/>
    <property type="match status" value="1"/>
</dbReference>
<organism evidence="6 7">
    <name type="scientific">Pachysolen tannophilus NRRL Y-2460</name>
    <dbReference type="NCBI Taxonomy" id="669874"/>
    <lineage>
        <taxon>Eukaryota</taxon>
        <taxon>Fungi</taxon>
        <taxon>Dikarya</taxon>
        <taxon>Ascomycota</taxon>
        <taxon>Saccharomycotina</taxon>
        <taxon>Pichiomycetes</taxon>
        <taxon>Pachysolenaceae</taxon>
        <taxon>Pachysolen</taxon>
    </lineage>
</organism>
<evidence type="ECO:0000256" key="3">
    <source>
        <dbReference type="SAM" id="MobiDB-lite"/>
    </source>
</evidence>
<dbReference type="InterPro" id="IPR008937">
    <property type="entry name" value="Ras-like_GEF"/>
</dbReference>
<dbReference type="PROSITE" id="PS50009">
    <property type="entry name" value="RASGEF_CAT"/>
    <property type="match status" value="1"/>
</dbReference>
<feature type="compositionally biased region" description="Polar residues" evidence="3">
    <location>
        <begin position="1236"/>
        <end position="1245"/>
    </location>
</feature>
<dbReference type="Gene3D" id="1.10.840.10">
    <property type="entry name" value="Ras guanine-nucleotide exchange factors catalytic domain"/>
    <property type="match status" value="1"/>
</dbReference>
<dbReference type="GO" id="GO:0005085">
    <property type="term" value="F:guanyl-nucleotide exchange factor activity"/>
    <property type="evidence" value="ECO:0007669"/>
    <property type="project" value="UniProtKB-KW"/>
</dbReference>
<feature type="compositionally biased region" description="Polar residues" evidence="3">
    <location>
        <begin position="828"/>
        <end position="839"/>
    </location>
</feature>
<feature type="region of interest" description="Disordered" evidence="3">
    <location>
        <begin position="590"/>
        <end position="610"/>
    </location>
</feature>
<dbReference type="PROSITE" id="PS50212">
    <property type="entry name" value="RASGEF_NTER"/>
    <property type="match status" value="1"/>
</dbReference>
<accession>A0A1E4TV56</accession>
<dbReference type="InterPro" id="IPR000651">
    <property type="entry name" value="Ras-like_Gua-exchang_fac_N"/>
</dbReference>
<dbReference type="SUPFAM" id="SSF48366">
    <property type="entry name" value="Ras GEF"/>
    <property type="match status" value="1"/>
</dbReference>
<dbReference type="GO" id="GO:0005886">
    <property type="term" value="C:plasma membrane"/>
    <property type="evidence" value="ECO:0007669"/>
    <property type="project" value="TreeGrafter"/>
</dbReference>
<proteinExistence type="predicted"/>
<keyword evidence="7" id="KW-1185">Reference proteome</keyword>
<dbReference type="STRING" id="669874.A0A1E4TV56"/>
<evidence type="ECO:0008006" key="8">
    <source>
        <dbReference type="Google" id="ProtNLM"/>
    </source>
</evidence>
<reference evidence="7" key="1">
    <citation type="submission" date="2016-05" db="EMBL/GenBank/DDBJ databases">
        <title>Comparative genomics of biotechnologically important yeasts.</title>
        <authorList>
            <consortium name="DOE Joint Genome Institute"/>
            <person name="Riley R."/>
            <person name="Haridas S."/>
            <person name="Wolfe K.H."/>
            <person name="Lopes M.R."/>
            <person name="Hittinger C.T."/>
            <person name="Goker M."/>
            <person name="Salamov A."/>
            <person name="Wisecaver J."/>
            <person name="Long T.M."/>
            <person name="Aerts A.L."/>
            <person name="Barry K."/>
            <person name="Choi C."/>
            <person name="Clum A."/>
            <person name="Coughlan A.Y."/>
            <person name="Deshpande S."/>
            <person name="Douglass A.P."/>
            <person name="Hanson S.J."/>
            <person name="Klenk H.-P."/>
            <person name="Labutti K."/>
            <person name="Lapidus A."/>
            <person name="Lindquist E."/>
            <person name="Lipzen A."/>
            <person name="Meier-Kolthoff J.P."/>
            <person name="Ohm R.A."/>
            <person name="Otillar R.P."/>
            <person name="Pangilinan J."/>
            <person name="Peng Y."/>
            <person name="Rokas A."/>
            <person name="Rosa C.A."/>
            <person name="Scheuner C."/>
            <person name="Sibirny A.A."/>
            <person name="Slot J.C."/>
            <person name="Stielow J.B."/>
            <person name="Sun H."/>
            <person name="Kurtzman C.P."/>
            <person name="Blackwell M."/>
            <person name="Grigoriev I.V."/>
            <person name="Jeffries T.W."/>
        </authorList>
    </citation>
    <scope>NUCLEOTIDE SEQUENCE [LARGE SCALE GENOMIC DNA]</scope>
    <source>
        <strain evidence="7">NRRL Y-2460</strain>
    </source>
</reference>
<feature type="compositionally biased region" description="Polar residues" evidence="3">
    <location>
        <begin position="762"/>
        <end position="771"/>
    </location>
</feature>
<dbReference type="CDD" id="cd06224">
    <property type="entry name" value="REM"/>
    <property type="match status" value="1"/>
</dbReference>
<evidence type="ECO:0000256" key="2">
    <source>
        <dbReference type="PROSITE-ProRule" id="PRU00168"/>
    </source>
</evidence>
<dbReference type="PANTHER" id="PTHR23113:SF363">
    <property type="entry name" value="PROTEIN SON OF SEVENLESS"/>
    <property type="match status" value="1"/>
</dbReference>
<protein>
    <recommendedName>
        <fullName evidence="8">Ras-GEF domain-containing protein</fullName>
    </recommendedName>
</protein>
<evidence type="ECO:0000313" key="6">
    <source>
        <dbReference type="EMBL" id="ODV95640.1"/>
    </source>
</evidence>
<feature type="domain" description="N-terminal Ras-GEF" evidence="5">
    <location>
        <begin position="57"/>
        <end position="192"/>
    </location>
</feature>
<feature type="domain" description="Ras-GEF" evidence="4">
    <location>
        <begin position="1295"/>
        <end position="1558"/>
    </location>
</feature>
<dbReference type="OrthoDB" id="10254377at2759"/>
<feature type="region of interest" description="Disordered" evidence="3">
    <location>
        <begin position="267"/>
        <end position="288"/>
    </location>
</feature>
<feature type="region of interest" description="Disordered" evidence="3">
    <location>
        <begin position="828"/>
        <end position="847"/>
    </location>
</feature>
<name>A0A1E4TV56_PACTA</name>
<evidence type="ECO:0000256" key="1">
    <source>
        <dbReference type="ARBA" id="ARBA00022658"/>
    </source>
</evidence>
<sequence>MEAQNSYKQASISHGGLDNLHSSAENMDIGIFDDPSLYPFPTDSTIIRFSASRDNKKQQLLTCATAKAIVVQLTSPNTIDYQFLLDFFLTYRLFINSEVLLQALLTRLLWALDFSTDKNNEEKTYIEKQECRKLVLVRTFVTLRHWLLNYFQDDFINNFKLRAQFVNFMNNISQDISNTLQGNNKNLNDPTIEINSRILIELKNVYINLCSIYWSTIPSEHIPEKELLAFQLSPYENMNKSRLSLLGFQRLYDPSVRRSGFLSLHNSSTTNSYPASISKPTGSRNSIDTLQPPKLIKILNNGKNNNNNLKNGNNIMKKKLDKRQKAFVENDKHFLHPKDSLTSLKSKYKNPLKQTTINNIIQNEINYTPLKGVKRLSQNELLEENDSNHSHGDGFIVNGEIDVFTDSKINKIAPITPVKKMDFEIKKSSTLSTLKSKPNKRVNFQQEHQLSKRNVAKQPESKGFQKVVSSWRNIFHHHKIGNKELSPLIDNVSNIIEPCDHYKFSASHTTRAKEQKASTKNIDMTQLNLRLDILSARTIQEFHYLLNDDGFKARLSRRILVDKSSHIRDMRRNSVLSILTPMKDGIDYQSESEMDNSDQENMFERSPTKRHFSRKFKNLPDKISINFSDNKSNINNSRSSFQASAISFNWSNSFNVTGAQNDHIVTNSQDVITENEVFDYNNNKITTSSSDNDSRLLDDIVPSMIDDLKITNGLTGKEVEDRDGTIIGDNQIFDASNDVPELMHTEQEQNNQNSEEDNSQQTDNNLTTPLTSSPSIAIFQFEQQQQQPQQQQPSQEIADDCFLKIVPTPFSRKRYSVYSARSYISYDSQASTNESTASKSGGDKRCVADGQLQQNNRNISDGDINHNRFSVQRIGNHDDGTSVTSYITYDSVLSTNRLSNSDGEDEDSENKLKKKNSFHDLRTGLNSAAETEQLDAQIPADVAGNFNLQLEEVDKSTCLQLELNLIEFQNLDYLTSLPFCVTKVSKSAMNIIKRESSSFFDLVRQYRLSVHENIIREHSGDNISSFRQNILSPLETHNESDSGEHPDEIDQDDYQSTKSRLMLDDDIMDEQEACNRQSALTDDFCENADDYNEFVDSQERISMIPSIRSSGSIMLPFPGLTSTAIAELAAIPDDTLGDDPIEHALLKLEGRYVKEKRQGMVILGLNDEINAIESDDISSSIDELKLAAKVRDLLIGDKQSPGDANEKLKNKTRCSFVKGMLYSSTPNKEEDGALARNTSESSVVTPATEPISSLLSKESKESNTDNNKIASKNDCFSIDSIMDSDIHISFVLNYDSEALAKHFTVIEKDALLEIDWKELIEQRWNQSIEPINSWLELLLDSERTKGVNLVISRFNLMINWIISEVLLTKKQSERKMVISRYIHIAQYCKDLQNFSTLMQIVLALTSTKISSLRDTWNSVDPGDILILKNLETITSPLNNFKNLRYQLNNLIPSKGCIPFLGLYLSDLIFNAERPNFFIKDCSPNDSNISCQDKSVIADISCDKLINFAKFRTLANIVKSLVQCIEWSKLYNFKMDNEILSRCLYIQSLSENEMVLCTKKLSDP</sequence>
<gene>
    <name evidence="6" type="ORF">PACTADRAFT_50337</name>
</gene>
<feature type="region of interest" description="Disordered" evidence="3">
    <location>
        <begin position="745"/>
        <end position="771"/>
    </location>
</feature>
<dbReference type="InterPro" id="IPR036964">
    <property type="entry name" value="RASGEF_cat_dom_sf"/>
</dbReference>
<dbReference type="Proteomes" id="UP000094236">
    <property type="component" value="Unassembled WGS sequence"/>
</dbReference>
<dbReference type="InterPro" id="IPR023578">
    <property type="entry name" value="Ras_GEF_dom_sf"/>
</dbReference>
<dbReference type="CDD" id="cd00155">
    <property type="entry name" value="RasGEF"/>
    <property type="match status" value="1"/>
</dbReference>
<dbReference type="GO" id="GO:0007265">
    <property type="term" value="P:Ras protein signal transduction"/>
    <property type="evidence" value="ECO:0007669"/>
    <property type="project" value="TreeGrafter"/>
</dbReference>
<dbReference type="InterPro" id="IPR001895">
    <property type="entry name" value="RASGEF_cat_dom"/>
</dbReference>